<dbReference type="Proteomes" id="UP000214606">
    <property type="component" value="Chromosome"/>
</dbReference>
<sequence length="132" mass="15612">MMLYIIDSIRTNNFHGEQMMGKIRTLWENASRKLEHHQNNVYGVYNDYESDYRGDYSLSIAMEENNGEAFIEITSSEKYKVFQVDKTDEQGMFKTWSKIWKQEEIGLLERAYTYDFEKYGPNGEIEIHIGAV</sequence>
<dbReference type="InterPro" id="IPR029441">
    <property type="entry name" value="Cass2"/>
</dbReference>
<organism evidence="2 3">
    <name type="scientific">Aeribacillus pallidus</name>
    <dbReference type="NCBI Taxonomy" id="33936"/>
    <lineage>
        <taxon>Bacteria</taxon>
        <taxon>Bacillati</taxon>
        <taxon>Bacillota</taxon>
        <taxon>Bacilli</taxon>
        <taxon>Bacillales</taxon>
        <taxon>Bacillaceae</taxon>
        <taxon>Aeribacillus</taxon>
    </lineage>
</organism>
<name>A0A223E5Q8_9BACI</name>
<dbReference type="InterPro" id="IPR011256">
    <property type="entry name" value="Reg_factor_effector_dom_sf"/>
</dbReference>
<feature type="domain" description="Integron-associated effector binding protein" evidence="1">
    <location>
        <begin position="19"/>
        <end position="129"/>
    </location>
</feature>
<protein>
    <submittedName>
        <fullName evidence="2">AraC family transcriptional regulator</fullName>
    </submittedName>
</protein>
<dbReference type="PANTHER" id="PTHR36444:SF2">
    <property type="entry name" value="TRANSCRIPTIONAL REGULATOR PROTEIN YOBU-RELATED"/>
    <property type="match status" value="1"/>
</dbReference>
<reference evidence="2 3" key="1">
    <citation type="submission" date="2016-10" db="EMBL/GenBank/DDBJ databases">
        <title>The whole genome sequencing and assembly of Aeribacillus pallidus KCTC3564 strain.</title>
        <authorList>
            <person name="Lee Y.-J."/>
            <person name="Park M.-K."/>
            <person name="Yi H."/>
            <person name="Bahn Y.-S."/>
            <person name="Kim J.F."/>
            <person name="Lee D.-W."/>
        </authorList>
    </citation>
    <scope>NUCLEOTIDE SEQUENCE [LARGE SCALE GENOMIC DNA]</scope>
    <source>
        <strain evidence="2 3">KCTC3564</strain>
    </source>
</reference>
<dbReference type="Gene3D" id="3.20.80.10">
    <property type="entry name" value="Regulatory factor, effector binding domain"/>
    <property type="match status" value="1"/>
</dbReference>
<gene>
    <name evidence="2" type="ORF">AP3564_10335</name>
</gene>
<accession>A0A223E5Q8</accession>
<dbReference type="InterPro" id="IPR053182">
    <property type="entry name" value="YobU-like_regulator"/>
</dbReference>
<dbReference type="RefSeq" id="WP_094245368.1">
    <property type="nucleotide sequence ID" value="NZ_CP017703.1"/>
</dbReference>
<evidence type="ECO:0000259" key="1">
    <source>
        <dbReference type="Pfam" id="PF14526"/>
    </source>
</evidence>
<dbReference type="AlphaFoldDB" id="A0A223E5Q8"/>
<proteinExistence type="predicted"/>
<evidence type="ECO:0000313" key="2">
    <source>
        <dbReference type="EMBL" id="ASS90569.1"/>
    </source>
</evidence>
<dbReference type="EMBL" id="CP017703">
    <property type="protein sequence ID" value="ASS90569.1"/>
    <property type="molecule type" value="Genomic_DNA"/>
</dbReference>
<dbReference type="KEGG" id="apak:AP3564_10335"/>
<dbReference type="PANTHER" id="PTHR36444">
    <property type="entry name" value="TRANSCRIPTIONAL REGULATOR PROTEIN YOBU-RELATED"/>
    <property type="match status" value="1"/>
</dbReference>
<dbReference type="Pfam" id="PF14526">
    <property type="entry name" value="Cass2"/>
    <property type="match status" value="1"/>
</dbReference>
<evidence type="ECO:0000313" key="3">
    <source>
        <dbReference type="Proteomes" id="UP000214606"/>
    </source>
</evidence>